<dbReference type="AlphaFoldDB" id="T1HKX2"/>
<dbReference type="Proteomes" id="UP000015103">
    <property type="component" value="Unassembled WGS sequence"/>
</dbReference>
<keyword evidence="3" id="KW-1185">Reference proteome</keyword>
<evidence type="ECO:0000256" key="1">
    <source>
        <dbReference type="SAM" id="MobiDB-lite"/>
    </source>
</evidence>
<dbReference type="VEuPathDB" id="VectorBase:RPRC004696"/>
<feature type="compositionally biased region" description="Acidic residues" evidence="1">
    <location>
        <begin position="294"/>
        <end position="328"/>
    </location>
</feature>
<feature type="compositionally biased region" description="Basic and acidic residues" evidence="1">
    <location>
        <begin position="329"/>
        <end position="366"/>
    </location>
</feature>
<proteinExistence type="predicted"/>
<reference evidence="2" key="1">
    <citation type="submission" date="2015-05" db="UniProtKB">
        <authorList>
            <consortium name="EnsemblMetazoa"/>
        </authorList>
    </citation>
    <scope>IDENTIFICATION</scope>
</reference>
<evidence type="ECO:0000313" key="3">
    <source>
        <dbReference type="Proteomes" id="UP000015103"/>
    </source>
</evidence>
<feature type="compositionally biased region" description="Basic and acidic residues" evidence="1">
    <location>
        <begin position="277"/>
        <end position="293"/>
    </location>
</feature>
<sequence>MSSPRKKMKLNQPGAYGNIGDFFGGIAPCPHLHFNMEIINREVLSRDQHLNLLATPKGYRWEEMSEKKEKEPSTQTNKSRTMCGGRRLKKGEKVYIQNFLAELWTLFTPDLEIRLKGVLMNEFGMSPMEAEEFIEEQRKINVKRSSSVGVNENKWYCPANLSPALYEKRVNARKPCQKIALGVRNYWIKEFTQNLANSMNAYIMTMLSIKRSKRTQCFSEVILKLICTIIGQDFTLDSPETNLQKLCVFVADRLGVLLGGITCTADAQLMEMLRKMEEKEKEAPPPEEEAKAEEVEEIEEEVLEEVEEEVLAEEEEEVELSEEEEGEATEEKETPEQVAREPEKEPSEITKAEPEPEPGRKEVPEEKVMEHVVSWIDVTKPEPTPRQEELDQIVKERLEQKVERKDETAKEAVAQVSKRVSTWVDKLVKDVEKEYGITRPATEIKVTPTFRIKRNYGAACYSIKEVPSDVVLQKVMEGRSDPAKAMTGAITKRPEKKPGKGKTMTDWVSWATDVASVAENWAGWIDKTCTELEESSNKHKQGTKMTKEEWTRIKKETANKAIEWRKNKQLLKEAAKMWEKKYKKS</sequence>
<dbReference type="EnsemblMetazoa" id="RPRC004696-RA">
    <property type="protein sequence ID" value="RPRC004696-PA"/>
    <property type="gene ID" value="RPRC004696"/>
</dbReference>
<feature type="compositionally biased region" description="Basic and acidic residues" evidence="1">
    <location>
        <begin position="63"/>
        <end position="72"/>
    </location>
</feature>
<feature type="region of interest" description="Disordered" evidence="1">
    <location>
        <begin position="63"/>
        <end position="82"/>
    </location>
</feature>
<dbReference type="HOGENOM" id="CLU_466406_0_0_1"/>
<accession>T1HKX2</accession>
<organism evidence="2 3">
    <name type="scientific">Rhodnius prolixus</name>
    <name type="common">Triatomid bug</name>
    <dbReference type="NCBI Taxonomy" id="13249"/>
    <lineage>
        <taxon>Eukaryota</taxon>
        <taxon>Metazoa</taxon>
        <taxon>Ecdysozoa</taxon>
        <taxon>Arthropoda</taxon>
        <taxon>Hexapoda</taxon>
        <taxon>Insecta</taxon>
        <taxon>Pterygota</taxon>
        <taxon>Neoptera</taxon>
        <taxon>Paraneoptera</taxon>
        <taxon>Hemiptera</taxon>
        <taxon>Heteroptera</taxon>
        <taxon>Panheteroptera</taxon>
        <taxon>Cimicomorpha</taxon>
        <taxon>Reduviidae</taxon>
        <taxon>Triatominae</taxon>
        <taxon>Rhodnius</taxon>
    </lineage>
</organism>
<protein>
    <submittedName>
        <fullName evidence="2">Uncharacterized protein</fullName>
    </submittedName>
</protein>
<name>T1HKX2_RHOPR</name>
<dbReference type="InParanoid" id="T1HKX2"/>
<dbReference type="EMBL" id="ACPB03016749">
    <property type="status" value="NOT_ANNOTATED_CDS"/>
    <property type="molecule type" value="Genomic_DNA"/>
</dbReference>
<feature type="region of interest" description="Disordered" evidence="1">
    <location>
        <begin position="277"/>
        <end position="366"/>
    </location>
</feature>
<evidence type="ECO:0000313" key="2">
    <source>
        <dbReference type="EnsemblMetazoa" id="RPRC004696-PA"/>
    </source>
</evidence>